<name>A0ABY5K8G4_9CELL</name>
<comment type="similarity">
    <text evidence="1">Belongs to the Gfo/Idh/MocA family.</text>
</comment>
<gene>
    <name evidence="6" type="ORF">NP075_08675</name>
</gene>
<dbReference type="Gene3D" id="3.40.50.720">
    <property type="entry name" value="NAD(P)-binding Rossmann-like Domain"/>
    <property type="match status" value="1"/>
</dbReference>
<evidence type="ECO:0000259" key="4">
    <source>
        <dbReference type="Pfam" id="PF01408"/>
    </source>
</evidence>
<dbReference type="InterPro" id="IPR055170">
    <property type="entry name" value="GFO_IDH_MocA-like_dom"/>
</dbReference>
<dbReference type="EMBL" id="CP101989">
    <property type="protein sequence ID" value="UUI66754.1"/>
    <property type="molecule type" value="Genomic_DNA"/>
</dbReference>
<dbReference type="Pfam" id="PF22725">
    <property type="entry name" value="GFO_IDH_MocA_C3"/>
    <property type="match status" value="1"/>
</dbReference>
<evidence type="ECO:0000256" key="3">
    <source>
        <dbReference type="ARBA" id="ARBA00023027"/>
    </source>
</evidence>
<dbReference type="SUPFAM" id="SSF55347">
    <property type="entry name" value="Glyceraldehyde-3-phosphate dehydrogenase-like, C-terminal domain"/>
    <property type="match status" value="1"/>
</dbReference>
<dbReference type="InterPro" id="IPR000683">
    <property type="entry name" value="Gfo/Idh/MocA-like_OxRdtase_N"/>
</dbReference>
<reference evidence="6 7" key="1">
    <citation type="submission" date="2022-07" db="EMBL/GenBank/DDBJ databases">
        <title>Novel species in genus cellulomonas.</title>
        <authorList>
            <person name="Ye L."/>
        </authorList>
    </citation>
    <scope>NUCLEOTIDE SEQUENCE [LARGE SCALE GENOMIC DNA]</scope>
    <source>
        <strain evidence="7">zg-Y908</strain>
    </source>
</reference>
<accession>A0ABY5K8G4</accession>
<dbReference type="Pfam" id="PF01408">
    <property type="entry name" value="GFO_IDH_MocA"/>
    <property type="match status" value="1"/>
</dbReference>
<sequence>MSGRLRLALVGAGRMGRTHLHALRDHPGVVLTDVVEPVTATHADLAHHGLRVHATLEDLFASRRVDAVLVATPTGTHGDLVRAAVDAGLPVLCEKPAGLTSSDVTHLGRYAHERGVPVQVAYWRRFVPGLVELRDRVEAGDLGEVHLVSCAQWDGAPPSAAFRATSGGIFVDMGVHELDQARWLTGAEIAVVSASAAAGVSDPDVHGDVDSAHATLRLSTGALAAVSLGRYNPGGDVVEASVRGTRGVVHVPVVTPGDGDVPFHRALRAQAQAFADLVGTGTGAGARVSDAAAALAAAEAASAHAGLPSGEPARV</sequence>
<evidence type="ECO:0000313" key="6">
    <source>
        <dbReference type="EMBL" id="UUI66754.1"/>
    </source>
</evidence>
<evidence type="ECO:0000259" key="5">
    <source>
        <dbReference type="Pfam" id="PF22725"/>
    </source>
</evidence>
<proteinExistence type="inferred from homology"/>
<dbReference type="PANTHER" id="PTHR42840:SF3">
    <property type="entry name" value="BINDING ROSSMANN FOLD OXIDOREDUCTASE, PUTATIVE (AFU_ORTHOLOGUE AFUA_2G10240)-RELATED"/>
    <property type="match status" value="1"/>
</dbReference>
<feature type="domain" description="GFO/IDH/MocA-like oxidoreductase" evidence="5">
    <location>
        <begin position="132"/>
        <end position="249"/>
    </location>
</feature>
<dbReference type="Gene3D" id="3.30.360.10">
    <property type="entry name" value="Dihydrodipicolinate Reductase, domain 2"/>
    <property type="match status" value="1"/>
</dbReference>
<evidence type="ECO:0000256" key="1">
    <source>
        <dbReference type="ARBA" id="ARBA00010928"/>
    </source>
</evidence>
<keyword evidence="7" id="KW-1185">Reference proteome</keyword>
<evidence type="ECO:0000313" key="7">
    <source>
        <dbReference type="Proteomes" id="UP001317322"/>
    </source>
</evidence>
<dbReference type="PANTHER" id="PTHR42840">
    <property type="entry name" value="NAD(P)-BINDING ROSSMANN-FOLD SUPERFAMILY PROTEIN-RELATED"/>
    <property type="match status" value="1"/>
</dbReference>
<evidence type="ECO:0000256" key="2">
    <source>
        <dbReference type="ARBA" id="ARBA00023002"/>
    </source>
</evidence>
<dbReference type="Proteomes" id="UP001317322">
    <property type="component" value="Chromosome"/>
</dbReference>
<keyword evidence="3" id="KW-0520">NAD</keyword>
<organism evidence="6 7">
    <name type="scientific">Cellulomonas wangsupingiae</name>
    <dbReference type="NCBI Taxonomy" id="2968085"/>
    <lineage>
        <taxon>Bacteria</taxon>
        <taxon>Bacillati</taxon>
        <taxon>Actinomycetota</taxon>
        <taxon>Actinomycetes</taxon>
        <taxon>Micrococcales</taxon>
        <taxon>Cellulomonadaceae</taxon>
        <taxon>Cellulomonas</taxon>
    </lineage>
</organism>
<feature type="domain" description="Gfo/Idh/MocA-like oxidoreductase N-terminal" evidence="4">
    <location>
        <begin position="6"/>
        <end position="122"/>
    </location>
</feature>
<protein>
    <submittedName>
        <fullName evidence="6">Gfo/Idh/MocA family oxidoreductase</fullName>
    </submittedName>
</protein>
<dbReference type="RefSeq" id="WP_227562805.1">
    <property type="nucleotide sequence ID" value="NZ_CP101989.1"/>
</dbReference>
<dbReference type="InterPro" id="IPR036291">
    <property type="entry name" value="NAD(P)-bd_dom_sf"/>
</dbReference>
<keyword evidence="2" id="KW-0560">Oxidoreductase</keyword>
<dbReference type="SUPFAM" id="SSF51735">
    <property type="entry name" value="NAD(P)-binding Rossmann-fold domains"/>
    <property type="match status" value="1"/>
</dbReference>